<dbReference type="InterPro" id="IPR012094">
    <property type="entry name" value="tRNA_Ile_lys_synt"/>
</dbReference>
<comment type="domain">
    <text evidence="6">The N-terminal region contains the highly conserved SGGXDS motif, predicted to be a P-loop motif involved in ATP binding.</text>
</comment>
<dbReference type="PANTHER" id="PTHR43033">
    <property type="entry name" value="TRNA(ILE)-LYSIDINE SYNTHASE-RELATED"/>
    <property type="match status" value="1"/>
</dbReference>
<dbReference type="GO" id="GO:0005737">
    <property type="term" value="C:cytoplasm"/>
    <property type="evidence" value="ECO:0007669"/>
    <property type="project" value="UniProtKB-SubCell"/>
</dbReference>
<dbReference type="InterPro" id="IPR012795">
    <property type="entry name" value="tRNA_Ile_lys_synt_N"/>
</dbReference>
<evidence type="ECO:0000256" key="4">
    <source>
        <dbReference type="ARBA" id="ARBA00022840"/>
    </source>
</evidence>
<dbReference type="Pfam" id="PF01171">
    <property type="entry name" value="ATP_bind_3"/>
    <property type="match status" value="1"/>
</dbReference>
<organism evidence="8 9">
    <name type="scientific">Bradyrhizobium frederickii</name>
    <dbReference type="NCBI Taxonomy" id="2560054"/>
    <lineage>
        <taxon>Bacteria</taxon>
        <taxon>Pseudomonadati</taxon>
        <taxon>Pseudomonadota</taxon>
        <taxon>Alphaproteobacteria</taxon>
        <taxon>Hyphomicrobiales</taxon>
        <taxon>Nitrobacteraceae</taxon>
        <taxon>Bradyrhizobium</taxon>
    </lineage>
</organism>
<comment type="similarity">
    <text evidence="6">Belongs to the tRNA(Ile)-lysidine synthase family.</text>
</comment>
<evidence type="ECO:0000256" key="6">
    <source>
        <dbReference type="HAMAP-Rule" id="MF_01161"/>
    </source>
</evidence>
<evidence type="ECO:0000259" key="7">
    <source>
        <dbReference type="Pfam" id="PF01171"/>
    </source>
</evidence>
<keyword evidence="4 6" id="KW-0067">ATP-binding</keyword>
<comment type="subcellular location">
    <subcellularLocation>
        <location evidence="6">Cytoplasm</location>
    </subcellularLocation>
</comment>
<comment type="catalytic activity">
    <reaction evidence="5 6">
        <text>cytidine(34) in tRNA(Ile2) + L-lysine + ATP = lysidine(34) in tRNA(Ile2) + AMP + diphosphate + H(+)</text>
        <dbReference type="Rhea" id="RHEA:43744"/>
        <dbReference type="Rhea" id="RHEA-COMP:10625"/>
        <dbReference type="Rhea" id="RHEA-COMP:10670"/>
        <dbReference type="ChEBI" id="CHEBI:15378"/>
        <dbReference type="ChEBI" id="CHEBI:30616"/>
        <dbReference type="ChEBI" id="CHEBI:32551"/>
        <dbReference type="ChEBI" id="CHEBI:33019"/>
        <dbReference type="ChEBI" id="CHEBI:82748"/>
        <dbReference type="ChEBI" id="CHEBI:83665"/>
        <dbReference type="ChEBI" id="CHEBI:456215"/>
        <dbReference type="EC" id="6.3.4.19"/>
    </reaction>
</comment>
<keyword evidence="3 6" id="KW-0547">Nucleotide-binding</keyword>
<dbReference type="Proteomes" id="UP000297700">
    <property type="component" value="Unassembled WGS sequence"/>
</dbReference>
<gene>
    <name evidence="6 8" type="primary">tilS</name>
    <name evidence="8" type="ORF">E4K64_23190</name>
</gene>
<keyword evidence="2 6" id="KW-0819">tRNA processing</keyword>
<reference evidence="8 9" key="1">
    <citation type="submission" date="2019-03" db="EMBL/GenBank/DDBJ databases">
        <title>Bradyrhizobium strains diversity.</title>
        <authorList>
            <person name="Urquiaga M.C.O."/>
            <person name="Hungria M."/>
            <person name="Delamuta J.R.M."/>
            <person name="Klepa M.S."/>
        </authorList>
    </citation>
    <scope>NUCLEOTIDE SEQUENCE [LARGE SCALE GENOMIC DNA]</scope>
    <source>
        <strain evidence="8 9">CNPSo 3426</strain>
    </source>
</reference>
<dbReference type="RefSeq" id="WP_135165584.1">
    <property type="nucleotide sequence ID" value="NZ_SPQS01000013.1"/>
</dbReference>
<comment type="caution">
    <text evidence="8">The sequence shown here is derived from an EMBL/GenBank/DDBJ whole genome shotgun (WGS) entry which is preliminary data.</text>
</comment>
<evidence type="ECO:0000256" key="2">
    <source>
        <dbReference type="ARBA" id="ARBA00022694"/>
    </source>
</evidence>
<dbReference type="GO" id="GO:0032267">
    <property type="term" value="F:tRNA(Ile)-lysidine synthase activity"/>
    <property type="evidence" value="ECO:0007669"/>
    <property type="project" value="UniProtKB-EC"/>
</dbReference>
<dbReference type="GO" id="GO:0006400">
    <property type="term" value="P:tRNA modification"/>
    <property type="evidence" value="ECO:0007669"/>
    <property type="project" value="UniProtKB-UniRule"/>
</dbReference>
<protein>
    <recommendedName>
        <fullName evidence="6">tRNA(Ile)-lysidine synthase</fullName>
        <ecNumber evidence="6">6.3.4.19</ecNumber>
    </recommendedName>
    <alternativeName>
        <fullName evidence="6">tRNA(Ile)-2-lysyl-cytidine synthase</fullName>
    </alternativeName>
    <alternativeName>
        <fullName evidence="6">tRNA(Ile)-lysidine synthetase</fullName>
    </alternativeName>
</protein>
<name>A0A4Y9NZH6_9BRAD</name>
<keyword evidence="1 6" id="KW-0436">Ligase</keyword>
<feature type="binding site" evidence="6">
    <location>
        <begin position="32"/>
        <end position="37"/>
    </location>
    <ligand>
        <name>ATP</name>
        <dbReference type="ChEBI" id="CHEBI:30616"/>
    </ligand>
</feature>
<dbReference type="EMBL" id="SPQS01000013">
    <property type="protein sequence ID" value="TFV72787.1"/>
    <property type="molecule type" value="Genomic_DNA"/>
</dbReference>
<dbReference type="GO" id="GO:0005524">
    <property type="term" value="F:ATP binding"/>
    <property type="evidence" value="ECO:0007669"/>
    <property type="project" value="UniProtKB-UniRule"/>
</dbReference>
<dbReference type="InterPro" id="IPR014729">
    <property type="entry name" value="Rossmann-like_a/b/a_fold"/>
</dbReference>
<dbReference type="InterPro" id="IPR011063">
    <property type="entry name" value="TilS/TtcA_N"/>
</dbReference>
<dbReference type="EC" id="6.3.4.19" evidence="6"/>
<sequence>MSDDDISPISTREASRLFAGLKSAPALVLAVSGGPDSVALMWLAARWQRSLARAPLLTVVTVDHGLRREAGREAREVERLAAELGLPHRTLRWRGVKPKTGLPAAAREARYRLLAEAARAVGASHVLTAHTRDDQAETLLMRLFRGSGLAGLSAMAPLSERDGIVLARPLLDVPKAQLVATLRRAKIGFADDPTNRDPAFTRPRLRALLPLLAAEGGNSRNLARLATRLARANAAVEVLADGAERFLRLRDRGEAPQAGERSFEASAFAALPDEVRLRLLLRAINALGHEGPAELGKVETLMSVLDQAIAASLRARASRRPVLKQTLAGALISLAGGRIHIAPAPARRRKGG</sequence>
<feature type="domain" description="tRNA(Ile)-lysidine/2-thiocytidine synthase N-terminal" evidence="7">
    <location>
        <begin position="27"/>
        <end position="207"/>
    </location>
</feature>
<dbReference type="CDD" id="cd01992">
    <property type="entry name" value="TilS_N"/>
    <property type="match status" value="1"/>
</dbReference>
<dbReference type="NCBIfam" id="TIGR02432">
    <property type="entry name" value="lysidine_TilS_N"/>
    <property type="match status" value="1"/>
</dbReference>
<dbReference type="Gene3D" id="3.40.50.620">
    <property type="entry name" value="HUPs"/>
    <property type="match status" value="1"/>
</dbReference>
<evidence type="ECO:0000256" key="3">
    <source>
        <dbReference type="ARBA" id="ARBA00022741"/>
    </source>
</evidence>
<evidence type="ECO:0000313" key="8">
    <source>
        <dbReference type="EMBL" id="TFV72787.1"/>
    </source>
</evidence>
<dbReference type="HAMAP" id="MF_01161">
    <property type="entry name" value="tRNA_Ile_lys_synt"/>
    <property type="match status" value="1"/>
</dbReference>
<dbReference type="PANTHER" id="PTHR43033:SF1">
    <property type="entry name" value="TRNA(ILE)-LYSIDINE SYNTHASE-RELATED"/>
    <property type="match status" value="1"/>
</dbReference>
<evidence type="ECO:0000256" key="5">
    <source>
        <dbReference type="ARBA" id="ARBA00048539"/>
    </source>
</evidence>
<evidence type="ECO:0000313" key="9">
    <source>
        <dbReference type="Proteomes" id="UP000297700"/>
    </source>
</evidence>
<proteinExistence type="inferred from homology"/>
<dbReference type="AlphaFoldDB" id="A0A4Y9NZH6"/>
<dbReference type="SUPFAM" id="SSF52402">
    <property type="entry name" value="Adenine nucleotide alpha hydrolases-like"/>
    <property type="match status" value="1"/>
</dbReference>
<accession>A0A4Y9NZH6</accession>
<evidence type="ECO:0000256" key="1">
    <source>
        <dbReference type="ARBA" id="ARBA00022598"/>
    </source>
</evidence>
<comment type="function">
    <text evidence="6">Ligates lysine onto the cytidine present at position 34 of the AUA codon-specific tRNA(Ile) that contains the anticodon CAU, in an ATP-dependent manner. Cytidine is converted to lysidine, thus changing the amino acid specificity of the tRNA from methionine to isoleucine.</text>
</comment>
<keyword evidence="6" id="KW-0963">Cytoplasm</keyword>